<sequence>MLFWWNDYCFCFLPFVFQILLIHGLQGFYLSFFFCGGAVNFKGYHSSTLLFL</sequence>
<reference evidence="2 3" key="1">
    <citation type="journal article" date="2020" name="Mol. Biol. Evol.">
        <title>Distinct Expression and Methylation Patterns for Genes with Different Fates following a Single Whole-Genome Duplication in Flowering Plants.</title>
        <authorList>
            <person name="Shi T."/>
            <person name="Rahmani R.S."/>
            <person name="Gugger P.F."/>
            <person name="Wang M."/>
            <person name="Li H."/>
            <person name="Zhang Y."/>
            <person name="Li Z."/>
            <person name="Wang Q."/>
            <person name="Van de Peer Y."/>
            <person name="Marchal K."/>
            <person name="Chen J."/>
        </authorList>
    </citation>
    <scope>NUCLEOTIDE SEQUENCE [LARGE SCALE GENOMIC DNA]</scope>
    <source>
        <tissue evidence="2">Leaf</tissue>
    </source>
</reference>
<evidence type="ECO:0000256" key="1">
    <source>
        <dbReference type="SAM" id="Phobius"/>
    </source>
</evidence>
<protein>
    <submittedName>
        <fullName evidence="2">Uncharacterized protein</fullName>
    </submittedName>
</protein>
<evidence type="ECO:0000313" key="3">
    <source>
        <dbReference type="Proteomes" id="UP000607653"/>
    </source>
</evidence>
<dbReference type="Proteomes" id="UP000607653">
    <property type="component" value="Unassembled WGS sequence"/>
</dbReference>
<proteinExistence type="predicted"/>
<keyword evidence="1" id="KW-1133">Transmembrane helix</keyword>
<keyword evidence="3" id="KW-1185">Reference proteome</keyword>
<evidence type="ECO:0000313" key="2">
    <source>
        <dbReference type="EMBL" id="DAD30211.1"/>
    </source>
</evidence>
<accession>A0A822YFF3</accession>
<keyword evidence="1" id="KW-0472">Membrane</keyword>
<dbReference type="AlphaFoldDB" id="A0A822YFF3"/>
<comment type="caution">
    <text evidence="2">The sequence shown here is derived from an EMBL/GenBank/DDBJ whole genome shotgun (WGS) entry which is preliminary data.</text>
</comment>
<gene>
    <name evidence="2" type="ORF">HUJ06_031680</name>
</gene>
<dbReference type="EMBL" id="DUZY01000002">
    <property type="protein sequence ID" value="DAD30211.1"/>
    <property type="molecule type" value="Genomic_DNA"/>
</dbReference>
<name>A0A822YFF3_NELNU</name>
<keyword evidence="1" id="KW-0812">Transmembrane</keyword>
<organism evidence="2 3">
    <name type="scientific">Nelumbo nucifera</name>
    <name type="common">Sacred lotus</name>
    <dbReference type="NCBI Taxonomy" id="4432"/>
    <lineage>
        <taxon>Eukaryota</taxon>
        <taxon>Viridiplantae</taxon>
        <taxon>Streptophyta</taxon>
        <taxon>Embryophyta</taxon>
        <taxon>Tracheophyta</taxon>
        <taxon>Spermatophyta</taxon>
        <taxon>Magnoliopsida</taxon>
        <taxon>Proteales</taxon>
        <taxon>Nelumbonaceae</taxon>
        <taxon>Nelumbo</taxon>
    </lineage>
</organism>
<feature type="transmembrane region" description="Helical" evidence="1">
    <location>
        <begin position="12"/>
        <end position="35"/>
    </location>
</feature>